<dbReference type="CDD" id="cd00038">
    <property type="entry name" value="CAP_ED"/>
    <property type="match status" value="2"/>
</dbReference>
<dbReference type="EMBL" id="DAKRPA010000362">
    <property type="protein sequence ID" value="DAZ92953.1"/>
    <property type="molecule type" value="Genomic_DNA"/>
</dbReference>
<accession>A0AAV2YI47</accession>
<dbReference type="InterPro" id="IPR014710">
    <property type="entry name" value="RmlC-like_jellyroll"/>
</dbReference>
<reference evidence="3" key="1">
    <citation type="submission" date="2022-11" db="EMBL/GenBank/DDBJ databases">
        <authorList>
            <person name="Morgan W.R."/>
            <person name="Tartar A."/>
        </authorList>
    </citation>
    <scope>NUCLEOTIDE SEQUENCE</scope>
    <source>
        <strain evidence="3">ARSEF 373</strain>
    </source>
</reference>
<dbReference type="SMART" id="SM00100">
    <property type="entry name" value="cNMP"/>
    <property type="match status" value="2"/>
</dbReference>
<keyword evidence="4" id="KW-1185">Reference proteome</keyword>
<reference evidence="3" key="2">
    <citation type="journal article" date="2023" name="Microbiol Resour">
        <title>Decontamination and Annotation of the Draft Genome Sequence of the Oomycete Lagenidium giganteum ARSEF 373.</title>
        <authorList>
            <person name="Morgan W.R."/>
            <person name="Tartar A."/>
        </authorList>
    </citation>
    <scope>NUCLEOTIDE SEQUENCE</scope>
    <source>
        <strain evidence="3">ARSEF 373</strain>
    </source>
</reference>
<sequence length="462" mass="52483">MLTPVVPSEPKPAGGGAPTRSLLQRNQPRSIRFVETDGLTEGPSAERLETKLAGLKRENSIHQVRPGLTFRRNARGSTRRLNKRDVPPHLLKFLQRTPEQQHRVDIVKAILVDSPTARNELSLDVVYDWMLQNCKQYSNNIFGSAPEYIRREICRQMRLMRVPSQNLIIRQGDTGDRCYIVIDGIVDVYIIKEKPTAVPESEEPFLTRAARSATEKLLNPMAEYGEQVANLGPGAMFGEVVLLNPSARRNATIVASQYCDTCDLICLERSDYIRLVRTASMEASHYNYAEILDQMYLFQGWDKHEKMRLVSAMRAASYLSNEYLYRAGTDAKWLFIITSGEVVERVNLTLPNKDLAAGTKAPEKKVSVEFALVGPGDIVGEWPFVRNKWGASFDLKAVTDVETLAIDRRFYDTMIANATPDSSRAVYMTLQKLQRQCQEREEWRQQRVECGEAYPNAHISMY</sequence>
<feature type="domain" description="Cyclic nucleotide-binding" evidence="2">
    <location>
        <begin position="297"/>
        <end position="415"/>
    </location>
</feature>
<protein>
    <recommendedName>
        <fullName evidence="2">Cyclic nucleotide-binding domain-containing protein</fullName>
    </recommendedName>
</protein>
<name>A0AAV2YI47_9STRA</name>
<dbReference type="AlphaFoldDB" id="A0AAV2YI47"/>
<dbReference type="Gene3D" id="2.60.120.10">
    <property type="entry name" value="Jelly Rolls"/>
    <property type="match status" value="2"/>
</dbReference>
<feature type="domain" description="Cyclic nucleotide-binding" evidence="2">
    <location>
        <begin position="141"/>
        <end position="276"/>
    </location>
</feature>
<organism evidence="3 4">
    <name type="scientific">Lagenidium giganteum</name>
    <dbReference type="NCBI Taxonomy" id="4803"/>
    <lineage>
        <taxon>Eukaryota</taxon>
        <taxon>Sar</taxon>
        <taxon>Stramenopiles</taxon>
        <taxon>Oomycota</taxon>
        <taxon>Peronosporomycetes</taxon>
        <taxon>Pythiales</taxon>
        <taxon>Pythiaceae</taxon>
    </lineage>
</organism>
<gene>
    <name evidence="3" type="ORF">N0F65_012994</name>
</gene>
<evidence type="ECO:0000259" key="2">
    <source>
        <dbReference type="PROSITE" id="PS50042"/>
    </source>
</evidence>
<dbReference type="Proteomes" id="UP001146120">
    <property type="component" value="Unassembled WGS sequence"/>
</dbReference>
<evidence type="ECO:0000256" key="1">
    <source>
        <dbReference type="SAM" id="MobiDB-lite"/>
    </source>
</evidence>
<evidence type="ECO:0000313" key="4">
    <source>
        <dbReference type="Proteomes" id="UP001146120"/>
    </source>
</evidence>
<dbReference type="PROSITE" id="PS50042">
    <property type="entry name" value="CNMP_BINDING_3"/>
    <property type="match status" value="2"/>
</dbReference>
<feature type="region of interest" description="Disordered" evidence="1">
    <location>
        <begin position="1"/>
        <end position="28"/>
    </location>
</feature>
<dbReference type="PANTHER" id="PTHR23011">
    <property type="entry name" value="CYCLIC NUCLEOTIDE-BINDING DOMAIN CONTAINING PROTEIN"/>
    <property type="match status" value="1"/>
</dbReference>
<comment type="caution">
    <text evidence="3">The sequence shown here is derived from an EMBL/GenBank/DDBJ whole genome shotgun (WGS) entry which is preliminary data.</text>
</comment>
<dbReference type="InterPro" id="IPR018490">
    <property type="entry name" value="cNMP-bd_dom_sf"/>
</dbReference>
<dbReference type="PANTHER" id="PTHR23011:SF28">
    <property type="entry name" value="CYCLIC NUCLEOTIDE-BINDING DOMAIN CONTAINING PROTEIN"/>
    <property type="match status" value="1"/>
</dbReference>
<dbReference type="SUPFAM" id="SSF51206">
    <property type="entry name" value="cAMP-binding domain-like"/>
    <property type="match status" value="2"/>
</dbReference>
<evidence type="ECO:0000313" key="3">
    <source>
        <dbReference type="EMBL" id="DAZ92953.1"/>
    </source>
</evidence>
<dbReference type="Pfam" id="PF00027">
    <property type="entry name" value="cNMP_binding"/>
    <property type="match status" value="1"/>
</dbReference>
<dbReference type="InterPro" id="IPR000595">
    <property type="entry name" value="cNMP-bd_dom"/>
</dbReference>
<proteinExistence type="predicted"/>